<name>A0A7Z0EC44_9MICO</name>
<proteinExistence type="predicted"/>
<evidence type="ECO:0000313" key="2">
    <source>
        <dbReference type="Proteomes" id="UP000537260"/>
    </source>
</evidence>
<dbReference type="Proteomes" id="UP000537260">
    <property type="component" value="Unassembled WGS sequence"/>
</dbReference>
<reference evidence="1 2" key="1">
    <citation type="submission" date="2020-07" db="EMBL/GenBank/DDBJ databases">
        <title>Sequencing the genomes of 1000 actinobacteria strains.</title>
        <authorList>
            <person name="Klenk H.-P."/>
        </authorList>
    </citation>
    <scope>NUCLEOTIDE SEQUENCE [LARGE SCALE GENOMIC DNA]</scope>
    <source>
        <strain evidence="1 2">LI1</strain>
    </source>
</reference>
<dbReference type="AlphaFoldDB" id="A0A7Z0EC44"/>
<sequence length="323" mass="36544">MKLESDDAESLRDELALLRKNEGFIQRRLARTPIVDEVLRYSTDDTFERLKNRFLSAIHSLEDNGEADLLLDVFALSPETAHLARLQQRRAVHGAKINRGIDTVAAREEPALSHLHSRLVTGTYAQSPLVLHVPEMHGGIIYEHTSTLLVVENRRWQATREYYRFVNMHGELDFVTVSRSYDGSVSPDPAGAFKVNTRAVPGAGYNDHFWHLDATRTKTEPMQDGESYDLRFGIKPVAASDGKQDAIKLASRAFHERSLLASIQVKFVGIKPRSQWTFKEVSPFARPTEANEYNRAELNEHGVATLRLRDVHGGLFSGIAWEW</sequence>
<evidence type="ECO:0000313" key="1">
    <source>
        <dbReference type="EMBL" id="NYJ18284.1"/>
    </source>
</evidence>
<comment type="caution">
    <text evidence="1">The sequence shown here is derived from an EMBL/GenBank/DDBJ whole genome shotgun (WGS) entry which is preliminary data.</text>
</comment>
<protein>
    <submittedName>
        <fullName evidence="1">Uncharacterized protein</fullName>
    </submittedName>
</protein>
<dbReference type="RefSeq" id="WP_179577215.1">
    <property type="nucleotide sequence ID" value="NZ_JACCFM010000001.1"/>
</dbReference>
<accession>A0A7Z0EC44</accession>
<keyword evidence="2" id="KW-1185">Reference proteome</keyword>
<dbReference type="EMBL" id="JACCFM010000001">
    <property type="protein sequence ID" value="NYJ18284.1"/>
    <property type="molecule type" value="Genomic_DNA"/>
</dbReference>
<gene>
    <name evidence="1" type="ORF">HNR05_000075</name>
</gene>
<organism evidence="1 2">
    <name type="scientific">Glaciibacter psychrotolerans</name>
    <dbReference type="NCBI Taxonomy" id="670054"/>
    <lineage>
        <taxon>Bacteria</taxon>
        <taxon>Bacillati</taxon>
        <taxon>Actinomycetota</taxon>
        <taxon>Actinomycetes</taxon>
        <taxon>Micrococcales</taxon>
        <taxon>Microbacteriaceae</taxon>
        <taxon>Glaciibacter</taxon>
    </lineage>
</organism>